<dbReference type="Proteomes" id="UP000034054">
    <property type="component" value="Unassembled WGS sequence"/>
</dbReference>
<gene>
    <name evidence="1" type="ORF">UY76_C0066G0007</name>
</gene>
<evidence type="ECO:0000313" key="2">
    <source>
        <dbReference type="Proteomes" id="UP000034054"/>
    </source>
</evidence>
<dbReference type="AlphaFoldDB" id="A0A0G2AF03"/>
<evidence type="ECO:0000313" key="1">
    <source>
        <dbReference type="EMBL" id="KKW31089.1"/>
    </source>
</evidence>
<dbReference type="EMBL" id="LCRH01000066">
    <property type="protein sequence ID" value="KKW31089.1"/>
    <property type="molecule type" value="Genomic_DNA"/>
</dbReference>
<protein>
    <submittedName>
        <fullName evidence="1">Uncharacterized protein</fullName>
    </submittedName>
</protein>
<accession>A0A0G2AF03</accession>
<name>A0A0G2AF03_9BACT</name>
<reference evidence="1 2" key="1">
    <citation type="journal article" date="2015" name="Nature">
        <title>rRNA introns, odd ribosomes, and small enigmatic genomes across a large radiation of phyla.</title>
        <authorList>
            <person name="Brown C.T."/>
            <person name="Hug L.A."/>
            <person name="Thomas B.C."/>
            <person name="Sharon I."/>
            <person name="Castelle C.J."/>
            <person name="Singh A."/>
            <person name="Wilkins M.J."/>
            <person name="Williams K.H."/>
            <person name="Banfield J.F."/>
        </authorList>
    </citation>
    <scope>NUCLEOTIDE SEQUENCE [LARGE SCALE GENOMIC DNA]</scope>
</reference>
<proteinExistence type="predicted"/>
<feature type="non-terminal residue" evidence="1">
    <location>
        <position position="93"/>
    </location>
</feature>
<organism evidence="1 2">
    <name type="scientific">Candidatus Uhrbacteria bacterium GW2011_GWA2_52_8d</name>
    <dbReference type="NCBI Taxonomy" id="1618979"/>
    <lineage>
        <taxon>Bacteria</taxon>
        <taxon>Candidatus Uhriibacteriota</taxon>
    </lineage>
</organism>
<comment type="caution">
    <text evidence="1">The sequence shown here is derived from an EMBL/GenBank/DDBJ whole genome shotgun (WGS) entry which is preliminary data.</text>
</comment>
<sequence>MKGTITEKTFYQYLKCPNWVYFDTYASEMRPHEILMARLQDDGLIEEKERELLSDRQDLVEVTAEDPDEAFKQTLAFMREGRQTIYHGVLIDK</sequence>